<accession>A0A1G8B3K6</accession>
<dbReference type="Gene3D" id="3.40.50.150">
    <property type="entry name" value="Vaccinia Virus protein VP39"/>
    <property type="match status" value="1"/>
</dbReference>
<proteinExistence type="predicted"/>
<dbReference type="Pfam" id="PF13649">
    <property type="entry name" value="Methyltransf_25"/>
    <property type="match status" value="1"/>
</dbReference>
<keyword evidence="1 3" id="KW-0808">Transferase</keyword>
<dbReference type="AlphaFoldDB" id="A0A1G8B3K6"/>
<name>A0A1G8B3K6_9SPHI</name>
<dbReference type="RefSeq" id="WP_091169233.1">
    <property type="nucleotide sequence ID" value="NZ_FNCG01000008.1"/>
</dbReference>
<dbReference type="SUPFAM" id="SSF53335">
    <property type="entry name" value="S-adenosyl-L-methionine-dependent methyltransferases"/>
    <property type="match status" value="1"/>
</dbReference>
<feature type="domain" description="Methyltransferase" evidence="2">
    <location>
        <begin position="59"/>
        <end position="154"/>
    </location>
</feature>
<keyword evidence="3" id="KW-0489">Methyltransferase</keyword>
<dbReference type="InterPro" id="IPR029063">
    <property type="entry name" value="SAM-dependent_MTases_sf"/>
</dbReference>
<dbReference type="Proteomes" id="UP000199705">
    <property type="component" value="Unassembled WGS sequence"/>
</dbReference>
<organism evidence="3 4">
    <name type="scientific">Mucilaginibacter gossypii</name>
    <dbReference type="NCBI Taxonomy" id="551996"/>
    <lineage>
        <taxon>Bacteria</taxon>
        <taxon>Pseudomonadati</taxon>
        <taxon>Bacteroidota</taxon>
        <taxon>Sphingobacteriia</taxon>
        <taxon>Sphingobacteriales</taxon>
        <taxon>Sphingobacteriaceae</taxon>
        <taxon>Mucilaginibacter</taxon>
    </lineage>
</organism>
<dbReference type="GO" id="GO:0032259">
    <property type="term" value="P:methylation"/>
    <property type="evidence" value="ECO:0007669"/>
    <property type="project" value="UniProtKB-KW"/>
</dbReference>
<dbReference type="InterPro" id="IPR041698">
    <property type="entry name" value="Methyltransf_25"/>
</dbReference>
<protein>
    <submittedName>
        <fullName evidence="3">Methyltransferase domain-containing protein</fullName>
    </submittedName>
</protein>
<dbReference type="GO" id="GO:0008168">
    <property type="term" value="F:methyltransferase activity"/>
    <property type="evidence" value="ECO:0007669"/>
    <property type="project" value="UniProtKB-KW"/>
</dbReference>
<reference evidence="4" key="1">
    <citation type="submission" date="2016-10" db="EMBL/GenBank/DDBJ databases">
        <authorList>
            <person name="Varghese N."/>
            <person name="Submissions S."/>
        </authorList>
    </citation>
    <scope>NUCLEOTIDE SEQUENCE [LARGE SCALE GENOMIC DNA]</scope>
    <source>
        <strain evidence="4">Gh-67</strain>
    </source>
</reference>
<gene>
    <name evidence="3" type="ORF">SAMN05192573_10859</name>
</gene>
<evidence type="ECO:0000313" key="4">
    <source>
        <dbReference type="Proteomes" id="UP000199705"/>
    </source>
</evidence>
<dbReference type="STRING" id="551996.SAMN05192573_10859"/>
<dbReference type="EMBL" id="FNCG01000008">
    <property type="protein sequence ID" value="SDH27613.1"/>
    <property type="molecule type" value="Genomic_DNA"/>
</dbReference>
<evidence type="ECO:0000313" key="3">
    <source>
        <dbReference type="EMBL" id="SDH27613.1"/>
    </source>
</evidence>
<evidence type="ECO:0000256" key="1">
    <source>
        <dbReference type="ARBA" id="ARBA00022679"/>
    </source>
</evidence>
<keyword evidence="4" id="KW-1185">Reference proteome</keyword>
<dbReference type="CDD" id="cd02440">
    <property type="entry name" value="AdoMet_MTases"/>
    <property type="match status" value="1"/>
</dbReference>
<evidence type="ECO:0000259" key="2">
    <source>
        <dbReference type="Pfam" id="PF13649"/>
    </source>
</evidence>
<dbReference type="PANTHER" id="PTHR43861">
    <property type="entry name" value="TRANS-ACONITATE 2-METHYLTRANSFERASE-RELATED"/>
    <property type="match status" value="1"/>
</dbReference>
<sequence length="232" mass="26504">MPDLSYRTDMLEIMDDFDLPSAEINPVLEGLGKMNALFGGHKSIIGSLKKLPIYNGYSVIDWGCGGGDTLIAIAKWAESKQIDLNLNGVDAAQAAINYARKQAMDYNNINFIQADVIDEAYLIKPADVIICSLFTHHFDDDRWIKLIKNMQASAQKGIIITDLHRHWLLYHAIVFITHVFTRSAMAQNDGPLSVKRGFKRYELLALLKKAQIDNFKLTWRWPFRWELIIYKS</sequence>